<dbReference type="RefSeq" id="WP_395810672.1">
    <property type="nucleotide sequence ID" value="NZ_CP043494.1"/>
</dbReference>
<reference evidence="4 5" key="1">
    <citation type="submission" date="2019-08" db="EMBL/GenBank/DDBJ databases">
        <title>Archangium and Cystobacter genomes.</title>
        <authorList>
            <person name="Chen I.-C.K."/>
            <person name="Wielgoss S."/>
        </authorList>
    </citation>
    <scope>NUCLEOTIDE SEQUENCE [LARGE SCALE GENOMIC DNA]</scope>
    <source>
        <strain evidence="4 5">Cbm 6</strain>
    </source>
</reference>
<dbReference type="InterPro" id="IPR023149">
    <property type="entry name" value="Trans_acon_MeTrfase_C"/>
</dbReference>
<organism evidence="4 5">
    <name type="scientific">Archangium minus</name>
    <dbReference type="NCBI Taxonomy" id="83450"/>
    <lineage>
        <taxon>Bacteria</taxon>
        <taxon>Pseudomonadati</taxon>
        <taxon>Myxococcota</taxon>
        <taxon>Myxococcia</taxon>
        <taxon>Myxococcales</taxon>
        <taxon>Cystobacterineae</taxon>
        <taxon>Archangiaceae</taxon>
        <taxon>Archangium</taxon>
    </lineage>
</organism>
<evidence type="ECO:0000259" key="3">
    <source>
        <dbReference type="Pfam" id="PF13649"/>
    </source>
</evidence>
<dbReference type="PANTHER" id="PTHR43861:SF1">
    <property type="entry name" value="TRANS-ACONITATE 2-METHYLTRANSFERASE"/>
    <property type="match status" value="1"/>
</dbReference>
<dbReference type="InterPro" id="IPR041698">
    <property type="entry name" value="Methyltransf_25"/>
</dbReference>
<dbReference type="InterPro" id="IPR029063">
    <property type="entry name" value="SAM-dependent_MTases_sf"/>
</dbReference>
<sequence>MWDPQQYEHFRDARKRPFFELLARVPVSAPGLVADLGCGTGDLTLTLAERWPGAHVIGVDSSESMIAEALRRPAPERVRFELADLARWRPSSPLDVLVSNAALHWLPDHASLLSELVGLLAPGGVLAFQVPANFEEPSHRRIDEVRALPRFASVLASVRRGHAESLAFYEAHLARLGFSVDAWETAYLHVLPGEDAVLQWLLGTTLRPVLTALGPEEGQAFLDTLRPLLRQDYPAAAHGTPFLFRRRFVVAVRAAAP</sequence>
<evidence type="ECO:0000256" key="1">
    <source>
        <dbReference type="ARBA" id="ARBA00022603"/>
    </source>
</evidence>
<dbReference type="Proteomes" id="UP001611383">
    <property type="component" value="Chromosome"/>
</dbReference>
<dbReference type="EMBL" id="CP043494">
    <property type="protein sequence ID" value="WNG50963.1"/>
    <property type="molecule type" value="Genomic_DNA"/>
</dbReference>
<gene>
    <name evidence="4" type="ORF">F0U60_47670</name>
</gene>
<accession>A0ABY9X6D1</accession>
<dbReference type="CDD" id="cd02440">
    <property type="entry name" value="AdoMet_MTases"/>
    <property type="match status" value="1"/>
</dbReference>
<dbReference type="Pfam" id="PF13649">
    <property type="entry name" value="Methyltransf_25"/>
    <property type="match status" value="1"/>
</dbReference>
<feature type="domain" description="Methyltransferase" evidence="3">
    <location>
        <begin position="33"/>
        <end position="124"/>
    </location>
</feature>
<keyword evidence="2" id="KW-0808">Transferase</keyword>
<keyword evidence="1 4" id="KW-0489">Methyltransferase</keyword>
<keyword evidence="5" id="KW-1185">Reference proteome</keyword>
<dbReference type="Gene3D" id="1.10.150.290">
    <property type="entry name" value="S-adenosyl-L-methionine-dependent methyltransferases"/>
    <property type="match status" value="1"/>
</dbReference>
<dbReference type="GO" id="GO:0032259">
    <property type="term" value="P:methylation"/>
    <property type="evidence" value="ECO:0007669"/>
    <property type="project" value="UniProtKB-KW"/>
</dbReference>
<dbReference type="PANTHER" id="PTHR43861">
    <property type="entry name" value="TRANS-ACONITATE 2-METHYLTRANSFERASE-RELATED"/>
    <property type="match status" value="1"/>
</dbReference>
<dbReference type="Gene3D" id="3.40.50.150">
    <property type="entry name" value="Vaccinia Virus protein VP39"/>
    <property type="match status" value="1"/>
</dbReference>
<proteinExistence type="predicted"/>
<evidence type="ECO:0000313" key="5">
    <source>
        <dbReference type="Proteomes" id="UP001611383"/>
    </source>
</evidence>
<dbReference type="GO" id="GO:0008168">
    <property type="term" value="F:methyltransferase activity"/>
    <property type="evidence" value="ECO:0007669"/>
    <property type="project" value="UniProtKB-KW"/>
</dbReference>
<evidence type="ECO:0000256" key="2">
    <source>
        <dbReference type="ARBA" id="ARBA00022679"/>
    </source>
</evidence>
<dbReference type="SUPFAM" id="SSF53335">
    <property type="entry name" value="S-adenosyl-L-methionine-dependent methyltransferases"/>
    <property type="match status" value="1"/>
</dbReference>
<evidence type="ECO:0000313" key="4">
    <source>
        <dbReference type="EMBL" id="WNG50963.1"/>
    </source>
</evidence>
<name>A0ABY9X6D1_9BACT</name>
<protein>
    <submittedName>
        <fullName evidence="4">Methyltransferase domain-containing protein</fullName>
    </submittedName>
</protein>